<feature type="region of interest" description="Disordered" evidence="2">
    <location>
        <begin position="101"/>
        <end position="120"/>
    </location>
</feature>
<sequence length="375" mass="41502">MSTGAPKVRSINVAESEARPILGPGGNKARSSSIPRKHSPKPNKAEEKKSSSPSPAPQSAPSVLRRQELLLRSNFSLNASCSSDASTDSFCSRASTGRIGRPSFTARRRPSSARSDSKVPAKLEKVVPDGASVPPVEISTVKRRCSWVTPNTDPCYVTFHDEEWGVPVHDDKKLFELLVLSGALAELTWPAILSKRHLFREVFMDFDPVLVCKLNEKKIMSPGSPASFLLSETKLRHIIENAHEIVKIIEEFGSFDRYCWSFVSYKPIVSRFRHPRQVPVKTPKADFISKDLVRRGLRVGPTVVYSFMQASGMTNDHLISCYRYDECNAAPTVAESNDQNTINSNHKAEEKIIGSDVVGPVDFELSGTVDRLSFS</sequence>
<protein>
    <submittedName>
        <fullName evidence="4">Uncharacterized protein LOC109704799</fullName>
    </submittedName>
</protein>
<feature type="binding site" evidence="1">
    <location>
        <position position="145"/>
    </location>
    <ligand>
        <name>Zn(2+)</name>
        <dbReference type="ChEBI" id="CHEBI:29105"/>
    </ligand>
</feature>
<keyword evidence="3" id="KW-1185">Reference proteome</keyword>
<evidence type="ECO:0000256" key="2">
    <source>
        <dbReference type="SAM" id="MobiDB-lite"/>
    </source>
</evidence>
<dbReference type="PANTHER" id="PTHR31116">
    <property type="entry name" value="OS04G0501200 PROTEIN"/>
    <property type="match status" value="1"/>
</dbReference>
<evidence type="ECO:0000313" key="4">
    <source>
        <dbReference type="RefSeq" id="XP_020081172.1"/>
    </source>
</evidence>
<reference evidence="3" key="1">
    <citation type="journal article" date="2015" name="Nat. Genet.">
        <title>The pineapple genome and the evolution of CAM photosynthesis.</title>
        <authorList>
            <person name="Ming R."/>
            <person name="VanBuren R."/>
            <person name="Wai C.M."/>
            <person name="Tang H."/>
            <person name="Schatz M.C."/>
            <person name="Bowers J.E."/>
            <person name="Lyons E."/>
            <person name="Wang M.L."/>
            <person name="Chen J."/>
            <person name="Biggers E."/>
            <person name="Zhang J."/>
            <person name="Huang L."/>
            <person name="Zhang L."/>
            <person name="Miao W."/>
            <person name="Zhang J."/>
            <person name="Ye Z."/>
            <person name="Miao C."/>
            <person name="Lin Z."/>
            <person name="Wang H."/>
            <person name="Zhou H."/>
            <person name="Yim W.C."/>
            <person name="Priest H.D."/>
            <person name="Zheng C."/>
            <person name="Woodhouse M."/>
            <person name="Edger P.P."/>
            <person name="Guyot R."/>
            <person name="Guo H.B."/>
            <person name="Guo H."/>
            <person name="Zheng G."/>
            <person name="Singh R."/>
            <person name="Sharma A."/>
            <person name="Min X."/>
            <person name="Zheng Y."/>
            <person name="Lee H."/>
            <person name="Gurtowski J."/>
            <person name="Sedlazeck F.J."/>
            <person name="Harkess A."/>
            <person name="McKain M.R."/>
            <person name="Liao Z."/>
            <person name="Fang J."/>
            <person name="Liu J."/>
            <person name="Zhang X."/>
            <person name="Zhang Q."/>
            <person name="Hu W."/>
            <person name="Qin Y."/>
            <person name="Wang K."/>
            <person name="Chen L.Y."/>
            <person name="Shirley N."/>
            <person name="Lin Y.R."/>
            <person name="Liu L.Y."/>
            <person name="Hernandez A.G."/>
            <person name="Wright C.L."/>
            <person name="Bulone V."/>
            <person name="Tuskan G.A."/>
            <person name="Heath K."/>
            <person name="Zee F."/>
            <person name="Moore P.H."/>
            <person name="Sunkar R."/>
            <person name="Leebens-Mack J.H."/>
            <person name="Mockler T."/>
            <person name="Bennetzen J.L."/>
            <person name="Freeling M."/>
            <person name="Sankoff D."/>
            <person name="Paterson A.H."/>
            <person name="Zhu X."/>
            <person name="Yang X."/>
            <person name="Smith J.A."/>
            <person name="Cushman J.C."/>
            <person name="Paull R.E."/>
            <person name="Yu Q."/>
        </authorList>
    </citation>
    <scope>NUCLEOTIDE SEQUENCE [LARGE SCALE GENOMIC DNA]</scope>
    <source>
        <strain evidence="3">cv. F153</strain>
    </source>
</reference>
<dbReference type="GO" id="GO:0006284">
    <property type="term" value="P:base-excision repair"/>
    <property type="evidence" value="ECO:0007669"/>
    <property type="project" value="InterPro"/>
</dbReference>
<gene>
    <name evidence="4" type="primary">LOC109704799</name>
</gene>
<feature type="compositionally biased region" description="Low complexity" evidence="2">
    <location>
        <begin position="51"/>
        <end position="62"/>
    </location>
</feature>
<name>A0A6P5ED70_ANACO</name>
<accession>A0A6P5ED70</accession>
<dbReference type="PANTHER" id="PTHR31116:SF44">
    <property type="entry name" value="OS04G0501200 PROTEIN"/>
    <property type="match status" value="1"/>
</dbReference>
<dbReference type="AlphaFoldDB" id="A0A6P5ED70"/>
<dbReference type="Pfam" id="PF03352">
    <property type="entry name" value="Adenine_glyco"/>
    <property type="match status" value="1"/>
</dbReference>
<keyword evidence="1" id="KW-0862">Zinc</keyword>
<dbReference type="OrthoDB" id="3941538at2759"/>
<dbReference type="GO" id="GO:0008725">
    <property type="term" value="F:DNA-3-methyladenine glycosylase activity"/>
    <property type="evidence" value="ECO:0007669"/>
    <property type="project" value="InterPro"/>
</dbReference>
<evidence type="ECO:0000256" key="1">
    <source>
        <dbReference type="PIRSR" id="PIRSR605019-1"/>
    </source>
</evidence>
<reference evidence="4" key="2">
    <citation type="submission" date="2025-08" db="UniProtKB">
        <authorList>
            <consortium name="RefSeq"/>
        </authorList>
    </citation>
    <scope>IDENTIFICATION</scope>
    <source>
        <tissue evidence="4">Leaf</tissue>
    </source>
</reference>
<dbReference type="Proteomes" id="UP000515123">
    <property type="component" value="Unplaced"/>
</dbReference>
<keyword evidence="1" id="KW-0479">Metal-binding</keyword>
<feature type="binding site" evidence="1">
    <location>
        <position position="160"/>
    </location>
    <ligand>
        <name>Zn(2+)</name>
        <dbReference type="ChEBI" id="CHEBI:29105"/>
    </ligand>
</feature>
<feature type="region of interest" description="Disordered" evidence="2">
    <location>
        <begin position="1"/>
        <end position="63"/>
    </location>
</feature>
<dbReference type="GO" id="GO:0046872">
    <property type="term" value="F:metal ion binding"/>
    <property type="evidence" value="ECO:0007669"/>
    <property type="project" value="UniProtKB-KW"/>
</dbReference>
<dbReference type="InterPro" id="IPR005019">
    <property type="entry name" value="Adenine_glyco"/>
</dbReference>
<dbReference type="SUPFAM" id="SSF48150">
    <property type="entry name" value="DNA-glycosylase"/>
    <property type="match status" value="1"/>
</dbReference>
<organism evidence="3 4">
    <name type="scientific">Ananas comosus</name>
    <name type="common">Pineapple</name>
    <name type="synonym">Ananas ananas</name>
    <dbReference type="NCBI Taxonomy" id="4615"/>
    <lineage>
        <taxon>Eukaryota</taxon>
        <taxon>Viridiplantae</taxon>
        <taxon>Streptophyta</taxon>
        <taxon>Embryophyta</taxon>
        <taxon>Tracheophyta</taxon>
        <taxon>Spermatophyta</taxon>
        <taxon>Magnoliopsida</taxon>
        <taxon>Liliopsida</taxon>
        <taxon>Poales</taxon>
        <taxon>Bromeliaceae</taxon>
        <taxon>Bromelioideae</taxon>
        <taxon>Ananas</taxon>
    </lineage>
</organism>
<dbReference type="Gene3D" id="1.10.340.30">
    <property type="entry name" value="Hypothetical protein, domain 2"/>
    <property type="match status" value="1"/>
</dbReference>
<proteinExistence type="predicted"/>
<feature type="binding site" evidence="1">
    <location>
        <position position="321"/>
    </location>
    <ligand>
        <name>Zn(2+)</name>
        <dbReference type="ChEBI" id="CHEBI:29105"/>
    </ligand>
</feature>
<dbReference type="GeneID" id="109704799"/>
<dbReference type="RefSeq" id="XP_020081172.1">
    <property type="nucleotide sequence ID" value="XM_020225583.1"/>
</dbReference>
<feature type="binding site" evidence="1">
    <location>
        <position position="317"/>
    </location>
    <ligand>
        <name>Zn(2+)</name>
        <dbReference type="ChEBI" id="CHEBI:29105"/>
    </ligand>
</feature>
<dbReference type="InterPro" id="IPR011257">
    <property type="entry name" value="DNA_glycosylase"/>
</dbReference>
<evidence type="ECO:0000313" key="3">
    <source>
        <dbReference type="Proteomes" id="UP000515123"/>
    </source>
</evidence>